<dbReference type="GO" id="GO:0089702">
    <property type="term" value="F:undecaprenyl-phosphate glucose phosphotransferase activity"/>
    <property type="evidence" value="ECO:0007669"/>
    <property type="project" value="UniProtKB-EC"/>
</dbReference>
<feature type="transmembrane region" description="Helical" evidence="7">
    <location>
        <begin position="110"/>
        <end position="128"/>
    </location>
</feature>
<keyword evidence="4 7" id="KW-0812">Transmembrane</keyword>
<evidence type="ECO:0000256" key="4">
    <source>
        <dbReference type="ARBA" id="ARBA00022692"/>
    </source>
</evidence>
<evidence type="ECO:0000256" key="7">
    <source>
        <dbReference type="SAM" id="Phobius"/>
    </source>
</evidence>
<dbReference type="RefSeq" id="WP_220104130.1">
    <property type="nucleotide sequence ID" value="NZ_JAHZSS010000011.1"/>
</dbReference>
<reference evidence="9" key="1">
    <citation type="submission" date="2021-07" db="EMBL/GenBank/DDBJ databases">
        <title>Neiella marina sp. nov., isolated from the intestinal content of sea cucumber Apostichopus japonicus.</title>
        <authorList>
            <person name="Bai X."/>
        </authorList>
    </citation>
    <scope>NUCLEOTIDE SEQUENCE</scope>
    <source>
        <strain evidence="9">126</strain>
    </source>
</reference>
<comment type="caution">
    <text evidence="9">The sequence shown here is derived from an EMBL/GenBank/DDBJ whole genome shotgun (WGS) entry which is preliminary data.</text>
</comment>
<accession>A0ABS7EGH9</accession>
<name>A0ABS7EGH9_9GAMM</name>
<evidence type="ECO:0000313" key="10">
    <source>
        <dbReference type="Proteomes" id="UP001166251"/>
    </source>
</evidence>
<evidence type="ECO:0000256" key="1">
    <source>
        <dbReference type="ARBA" id="ARBA00004141"/>
    </source>
</evidence>
<feature type="transmembrane region" description="Helical" evidence="7">
    <location>
        <begin position="84"/>
        <end position="104"/>
    </location>
</feature>
<dbReference type="Pfam" id="PF13727">
    <property type="entry name" value="CoA_binding_3"/>
    <property type="match status" value="1"/>
</dbReference>
<comment type="subcellular location">
    <subcellularLocation>
        <location evidence="1">Membrane</location>
        <topology evidence="1">Multi-pass membrane protein</topology>
    </subcellularLocation>
</comment>
<evidence type="ECO:0000256" key="2">
    <source>
        <dbReference type="ARBA" id="ARBA00006464"/>
    </source>
</evidence>
<evidence type="ECO:0000256" key="5">
    <source>
        <dbReference type="ARBA" id="ARBA00022989"/>
    </source>
</evidence>
<dbReference type="InterPro" id="IPR017473">
    <property type="entry name" value="Undecaprenyl-P_gluc_Ptfrase"/>
</dbReference>
<dbReference type="NCBIfam" id="TIGR03023">
    <property type="entry name" value="WcaJ_sugtrans"/>
    <property type="match status" value="1"/>
</dbReference>
<dbReference type="NCBIfam" id="TIGR03025">
    <property type="entry name" value="EPS_sugtrans"/>
    <property type="match status" value="1"/>
</dbReference>
<gene>
    <name evidence="9" type="ORF">K0504_10410</name>
</gene>
<evidence type="ECO:0000256" key="6">
    <source>
        <dbReference type="ARBA" id="ARBA00023136"/>
    </source>
</evidence>
<evidence type="ECO:0000259" key="8">
    <source>
        <dbReference type="Pfam" id="PF02397"/>
    </source>
</evidence>
<keyword evidence="10" id="KW-1185">Reference proteome</keyword>
<feature type="transmembrane region" description="Helical" evidence="7">
    <location>
        <begin position="12"/>
        <end position="33"/>
    </location>
</feature>
<dbReference type="EC" id="2.7.8.31" evidence="9"/>
<dbReference type="InterPro" id="IPR036291">
    <property type="entry name" value="NAD(P)-bd_dom_sf"/>
</dbReference>
<comment type="similarity">
    <text evidence="2">Belongs to the bacterial sugar transferase family.</text>
</comment>
<keyword evidence="3 9" id="KW-0808">Transferase</keyword>
<protein>
    <submittedName>
        <fullName evidence="9">Undecaprenyl-phosphate glucose phosphotransferase</fullName>
        <ecNumber evidence="9">2.7.8.31</ecNumber>
    </submittedName>
</protein>
<evidence type="ECO:0000256" key="3">
    <source>
        <dbReference type="ARBA" id="ARBA00022679"/>
    </source>
</evidence>
<dbReference type="Pfam" id="PF02397">
    <property type="entry name" value="Bac_transf"/>
    <property type="match status" value="1"/>
</dbReference>
<feature type="transmembrane region" description="Helical" evidence="7">
    <location>
        <begin position="45"/>
        <end position="63"/>
    </location>
</feature>
<keyword evidence="6 7" id="KW-0472">Membrane</keyword>
<dbReference type="PANTHER" id="PTHR30576">
    <property type="entry name" value="COLANIC BIOSYNTHESIS UDP-GLUCOSE LIPID CARRIER TRANSFERASE"/>
    <property type="match status" value="1"/>
</dbReference>
<feature type="domain" description="Bacterial sugar transferase" evidence="8">
    <location>
        <begin position="276"/>
        <end position="459"/>
    </location>
</feature>
<dbReference type="PANTHER" id="PTHR30576:SF21">
    <property type="entry name" value="UDP-GLUCOSE:UNDECAPRENYL-PHOSPHATE GLUCOSE-1-PHOSPHATE TRANSFERASE"/>
    <property type="match status" value="1"/>
</dbReference>
<sequence length="466" mass="52637">MSKQGLIQSNQNGFAILFRLMDILCIQGSILIAQYISPQIVTEPQVLVAIIATLAYLIFAESFDIYRSWRAARYTEILTATSSSWLLVCFLLICTTYFFPSLILIERANLLAWSLYGLLLLCGWRGILRQYLFQIRKRGRNYRTAAVIGVTDSGKALASSIEDNPQLGIHLQGFFDDRSPVRVLDEHGIQLQGSIDDGIEAAKKNSVDILYVAMPMRAEKRIAEILTRCADSTAAVHIIPNFFVYNMLHARWHEVGSIQTLSVYDTPLSGLASWIKRVEDLMLSAAILLLISVPMLAIAIGIKATSKGPVLFKQDRYGMDGRKIQVWKFRSMKTMENGAKVTQATKGDPRITPFGSFLRRTSLDELPQFINVLQGSMSVVGPRPHAVSHNEQYRAVINGYMLRHHMKPGITGWAQINGWRGETDTLEKMEKRVEFDLAYIRNWTVWLDLKIVFKTIFKGFTGTNAY</sequence>
<feature type="transmembrane region" description="Helical" evidence="7">
    <location>
        <begin position="281"/>
        <end position="302"/>
    </location>
</feature>
<dbReference type="SUPFAM" id="SSF51735">
    <property type="entry name" value="NAD(P)-binding Rossmann-fold domains"/>
    <property type="match status" value="1"/>
</dbReference>
<organism evidence="9 10">
    <name type="scientific">Neiella holothuriorum</name>
    <dbReference type="NCBI Taxonomy" id="2870530"/>
    <lineage>
        <taxon>Bacteria</taxon>
        <taxon>Pseudomonadati</taxon>
        <taxon>Pseudomonadota</taxon>
        <taxon>Gammaproteobacteria</taxon>
        <taxon>Alteromonadales</taxon>
        <taxon>Echinimonadaceae</taxon>
        <taxon>Neiella</taxon>
    </lineage>
</organism>
<dbReference type="Gene3D" id="3.40.50.720">
    <property type="entry name" value="NAD(P)-binding Rossmann-like Domain"/>
    <property type="match status" value="1"/>
</dbReference>
<dbReference type="EMBL" id="JAHZSS010000011">
    <property type="protein sequence ID" value="MBW8191449.1"/>
    <property type="molecule type" value="Genomic_DNA"/>
</dbReference>
<dbReference type="InterPro" id="IPR017475">
    <property type="entry name" value="EPS_sugar_tfrase"/>
</dbReference>
<dbReference type="Proteomes" id="UP001166251">
    <property type="component" value="Unassembled WGS sequence"/>
</dbReference>
<proteinExistence type="inferred from homology"/>
<dbReference type="InterPro" id="IPR003362">
    <property type="entry name" value="Bact_transf"/>
</dbReference>
<keyword evidence="5 7" id="KW-1133">Transmembrane helix</keyword>
<evidence type="ECO:0000313" key="9">
    <source>
        <dbReference type="EMBL" id="MBW8191449.1"/>
    </source>
</evidence>